<dbReference type="InterPro" id="IPR036880">
    <property type="entry name" value="Kunitz_BPTI_sf"/>
</dbReference>
<sequence>MRGALDLLCLLTSVLAVGHVGAGQPDYCTLPSETGDCRAAFPRYFYNPESRSCQTFVYGGCHGNENNFHTESQCRAACVCTQGSERIQRRNKCSRPYFYDVDSGACKRFGKQSCNRNVNRFRNARQCNSACVTSRCYLRPEVGQCRAALIRFYYNFTSQKCESFIYGGCKGNRNNFGSLRQCDQACTAAIKPGESPSVHVAKQDPSCLLPKVTGPCRASFPRFYYSSVTKRCLRFTYGGCRGNANSFRTEIDCRRKCLS</sequence>
<organism evidence="3 4">
    <name type="scientific">Aplysia californica</name>
    <name type="common">California sea hare</name>
    <dbReference type="NCBI Taxonomy" id="6500"/>
    <lineage>
        <taxon>Eukaryota</taxon>
        <taxon>Metazoa</taxon>
        <taxon>Spiralia</taxon>
        <taxon>Lophotrochozoa</taxon>
        <taxon>Mollusca</taxon>
        <taxon>Gastropoda</taxon>
        <taxon>Heterobranchia</taxon>
        <taxon>Euthyneura</taxon>
        <taxon>Tectipleura</taxon>
        <taxon>Aplysiida</taxon>
        <taxon>Aplysioidea</taxon>
        <taxon>Aplysiidae</taxon>
        <taxon>Aplysia</taxon>
    </lineage>
</organism>
<keyword evidence="3" id="KW-1185">Reference proteome</keyword>
<dbReference type="CDD" id="cd00109">
    <property type="entry name" value="Kunitz-type"/>
    <property type="match status" value="3"/>
</dbReference>
<dbReference type="Pfam" id="PF00014">
    <property type="entry name" value="Kunitz_BPTI"/>
    <property type="match status" value="4"/>
</dbReference>
<feature type="domain" description="BPTI/Kunitz inhibitor" evidence="2">
    <location>
        <begin position="136"/>
        <end position="186"/>
    </location>
</feature>
<dbReference type="PRINTS" id="PR00759">
    <property type="entry name" value="BASICPTASE"/>
</dbReference>
<feature type="domain" description="BPTI/Kunitz inhibitor" evidence="2">
    <location>
        <begin position="207"/>
        <end position="257"/>
    </location>
</feature>
<dbReference type="InterPro" id="IPR050098">
    <property type="entry name" value="TFPI/VKTCI-like"/>
</dbReference>
<feature type="chain" id="PRO_5045349600" evidence="1">
    <location>
        <begin position="17"/>
        <end position="259"/>
    </location>
</feature>
<dbReference type="PANTHER" id="PTHR10083">
    <property type="entry name" value="KUNITZ-TYPE PROTEASE INHIBITOR-RELATED"/>
    <property type="match status" value="1"/>
</dbReference>
<proteinExistence type="predicted"/>
<dbReference type="InterPro" id="IPR002223">
    <property type="entry name" value="Kunitz_BPTI"/>
</dbReference>
<gene>
    <name evidence="4" type="primary">LOC101852462</name>
</gene>
<protein>
    <submittedName>
        <fullName evidence="4">Carboxypeptidase inhibitor SmCI</fullName>
    </submittedName>
</protein>
<feature type="signal peptide" evidence="1">
    <location>
        <begin position="1"/>
        <end position="16"/>
    </location>
</feature>
<reference evidence="4" key="1">
    <citation type="submission" date="2025-08" db="UniProtKB">
        <authorList>
            <consortium name="RefSeq"/>
        </authorList>
    </citation>
    <scope>IDENTIFICATION</scope>
</reference>
<name>A0ABM0ZWA1_APLCA</name>
<dbReference type="Gene3D" id="4.10.410.10">
    <property type="entry name" value="Pancreatic trypsin inhibitor Kunitz domain"/>
    <property type="match status" value="4"/>
</dbReference>
<feature type="domain" description="BPTI/Kunitz inhibitor" evidence="2">
    <location>
        <begin position="28"/>
        <end position="78"/>
    </location>
</feature>
<accession>A0ABM0ZWA1</accession>
<evidence type="ECO:0000313" key="4">
    <source>
        <dbReference type="RefSeq" id="XP_012935849.1"/>
    </source>
</evidence>
<feature type="domain" description="BPTI/Kunitz inhibitor" evidence="2">
    <location>
        <begin position="80"/>
        <end position="131"/>
    </location>
</feature>
<evidence type="ECO:0000313" key="3">
    <source>
        <dbReference type="Proteomes" id="UP000694888"/>
    </source>
</evidence>
<dbReference type="PROSITE" id="PS00280">
    <property type="entry name" value="BPTI_KUNITZ_1"/>
    <property type="match status" value="2"/>
</dbReference>
<evidence type="ECO:0000259" key="2">
    <source>
        <dbReference type="PROSITE" id="PS50279"/>
    </source>
</evidence>
<dbReference type="GeneID" id="101852462"/>
<dbReference type="SUPFAM" id="SSF57362">
    <property type="entry name" value="BPTI-like"/>
    <property type="match status" value="4"/>
</dbReference>
<evidence type="ECO:0000256" key="1">
    <source>
        <dbReference type="SAM" id="SignalP"/>
    </source>
</evidence>
<dbReference type="PROSITE" id="PS50279">
    <property type="entry name" value="BPTI_KUNITZ_2"/>
    <property type="match status" value="4"/>
</dbReference>
<dbReference type="InterPro" id="IPR020901">
    <property type="entry name" value="Prtase_inh_Kunz-CS"/>
</dbReference>
<dbReference type="Proteomes" id="UP000694888">
    <property type="component" value="Unplaced"/>
</dbReference>
<dbReference type="SMART" id="SM00131">
    <property type="entry name" value="KU"/>
    <property type="match status" value="3"/>
</dbReference>
<dbReference type="RefSeq" id="XP_012935849.1">
    <property type="nucleotide sequence ID" value="XM_013080395.1"/>
</dbReference>
<keyword evidence="1" id="KW-0732">Signal</keyword>